<keyword evidence="2 4" id="KW-0378">Hydrolase</keyword>
<protein>
    <submittedName>
        <fullName evidence="4">TatD family hydrolase</fullName>
    </submittedName>
</protein>
<dbReference type="GO" id="GO:0016788">
    <property type="term" value="F:hydrolase activity, acting on ester bonds"/>
    <property type="evidence" value="ECO:0007669"/>
    <property type="project" value="InterPro"/>
</dbReference>
<keyword evidence="5" id="KW-1185">Reference proteome</keyword>
<feature type="binding site" evidence="3">
    <location>
        <position position="130"/>
    </location>
    <ligand>
        <name>a divalent metal cation</name>
        <dbReference type="ChEBI" id="CHEBI:60240"/>
        <label>2</label>
    </ligand>
</feature>
<keyword evidence="1 3" id="KW-0479">Metal-binding</keyword>
<evidence type="ECO:0000313" key="4">
    <source>
        <dbReference type="EMBL" id="MBC5721955.1"/>
    </source>
</evidence>
<feature type="binding site" evidence="3">
    <location>
        <position position="203"/>
    </location>
    <ligand>
        <name>a divalent metal cation</name>
        <dbReference type="ChEBI" id="CHEBI:60240"/>
        <label>1</label>
    </ligand>
</feature>
<dbReference type="PIRSF" id="PIRSF005902">
    <property type="entry name" value="DNase_TatD"/>
    <property type="match status" value="1"/>
</dbReference>
<dbReference type="InterPro" id="IPR001130">
    <property type="entry name" value="TatD-like"/>
</dbReference>
<dbReference type="EMBL" id="JACOPO010000002">
    <property type="protein sequence ID" value="MBC5721955.1"/>
    <property type="molecule type" value="Genomic_DNA"/>
</dbReference>
<feature type="binding site" evidence="3">
    <location>
        <position position="7"/>
    </location>
    <ligand>
        <name>a divalent metal cation</name>
        <dbReference type="ChEBI" id="CHEBI:60240"/>
        <label>1</label>
    </ligand>
</feature>
<dbReference type="GO" id="GO:0046872">
    <property type="term" value="F:metal ion binding"/>
    <property type="evidence" value="ECO:0007669"/>
    <property type="project" value="UniProtKB-KW"/>
</dbReference>
<dbReference type="FunFam" id="3.20.20.140:FF:000005">
    <property type="entry name" value="TatD family hydrolase"/>
    <property type="match status" value="1"/>
</dbReference>
<dbReference type="InterPro" id="IPR032466">
    <property type="entry name" value="Metal_Hydrolase"/>
</dbReference>
<dbReference type="PROSITE" id="PS01091">
    <property type="entry name" value="TATD_3"/>
    <property type="match status" value="1"/>
</dbReference>
<evidence type="ECO:0000313" key="5">
    <source>
        <dbReference type="Proteomes" id="UP000628736"/>
    </source>
</evidence>
<dbReference type="AlphaFoldDB" id="A0A8J6M2K4"/>
<feature type="binding site" evidence="3">
    <location>
        <position position="9"/>
    </location>
    <ligand>
        <name>a divalent metal cation</name>
        <dbReference type="ChEBI" id="CHEBI:60240"/>
        <label>1</label>
    </ligand>
</feature>
<reference evidence="4" key="1">
    <citation type="submission" date="2020-08" db="EMBL/GenBank/DDBJ databases">
        <title>Genome public.</title>
        <authorList>
            <person name="Liu C."/>
            <person name="Sun Q."/>
        </authorList>
    </citation>
    <scope>NUCLEOTIDE SEQUENCE</scope>
    <source>
        <strain evidence="4">NSJ-23</strain>
    </source>
</reference>
<feature type="binding site" evidence="3">
    <location>
        <position position="153"/>
    </location>
    <ligand>
        <name>a divalent metal cation</name>
        <dbReference type="ChEBI" id="CHEBI:60240"/>
        <label>2</label>
    </ligand>
</feature>
<feature type="binding site" evidence="3">
    <location>
        <position position="93"/>
    </location>
    <ligand>
        <name>a divalent metal cation</name>
        <dbReference type="ChEBI" id="CHEBI:60240"/>
        <label>1</label>
    </ligand>
</feature>
<dbReference type="GO" id="GO:0004536">
    <property type="term" value="F:DNA nuclease activity"/>
    <property type="evidence" value="ECO:0007669"/>
    <property type="project" value="InterPro"/>
</dbReference>
<dbReference type="SUPFAM" id="SSF51556">
    <property type="entry name" value="Metallo-dependent hydrolases"/>
    <property type="match status" value="1"/>
</dbReference>
<evidence type="ECO:0000256" key="1">
    <source>
        <dbReference type="ARBA" id="ARBA00022723"/>
    </source>
</evidence>
<proteinExistence type="predicted"/>
<accession>A0A8J6M2K4</accession>
<dbReference type="PANTHER" id="PTHR46124:SF2">
    <property type="entry name" value="D-AMINOACYL-TRNA DEACYLASE"/>
    <property type="match status" value="1"/>
</dbReference>
<dbReference type="GO" id="GO:0005829">
    <property type="term" value="C:cytosol"/>
    <property type="evidence" value="ECO:0007669"/>
    <property type="project" value="TreeGrafter"/>
</dbReference>
<gene>
    <name evidence="4" type="ORF">H8S11_03860</name>
</gene>
<dbReference type="Proteomes" id="UP000628736">
    <property type="component" value="Unassembled WGS sequence"/>
</dbReference>
<organism evidence="4 5">
    <name type="scientific">Flintibacter hominis</name>
    <dbReference type="NCBI Taxonomy" id="2763048"/>
    <lineage>
        <taxon>Bacteria</taxon>
        <taxon>Bacillati</taxon>
        <taxon>Bacillota</taxon>
        <taxon>Clostridia</taxon>
        <taxon>Eubacteriales</taxon>
        <taxon>Flintibacter</taxon>
    </lineage>
</organism>
<evidence type="ECO:0000256" key="3">
    <source>
        <dbReference type="PIRSR" id="PIRSR005902-1"/>
    </source>
</evidence>
<comment type="caution">
    <text evidence="4">The sequence shown here is derived from an EMBL/GenBank/DDBJ whole genome shotgun (WGS) entry which is preliminary data.</text>
</comment>
<dbReference type="Gene3D" id="3.20.20.140">
    <property type="entry name" value="Metal-dependent hydrolases"/>
    <property type="match status" value="1"/>
</dbReference>
<evidence type="ECO:0000256" key="2">
    <source>
        <dbReference type="ARBA" id="ARBA00022801"/>
    </source>
</evidence>
<name>A0A8J6M2K4_9FIRM</name>
<dbReference type="Pfam" id="PF01026">
    <property type="entry name" value="TatD_DNase"/>
    <property type="match status" value="1"/>
</dbReference>
<dbReference type="InterPro" id="IPR018228">
    <property type="entry name" value="DNase_TatD-rel_CS"/>
</dbReference>
<dbReference type="CDD" id="cd01310">
    <property type="entry name" value="TatD_DNAse"/>
    <property type="match status" value="1"/>
</dbReference>
<sequence>MAVFDTHAHYDSGAFNADRLEVLASMPGCGVELILNPGCDLESSKTALELADRFPYVYAAVGVHPSDCGDWEDGALLELRALAAHPKVRAIGEIGLDYYWKDNPPRALQQNVFRRQLELAQSLHLPVIVHDREAHQDCLTIVREYPQVTGVYHCYSGSLEDAKVLVKLGWMLSFTGVITYKNARKALEVIDWLPMDRIMIETDSPYLTPEPFRGKRNDSSHVHLVAEAIARVKGLTPDEVARITLENGKRFFGIEGGEPNEAP</sequence>
<dbReference type="PANTHER" id="PTHR46124">
    <property type="entry name" value="D-AMINOACYL-TRNA DEACYLASE"/>
    <property type="match status" value="1"/>
</dbReference>
<dbReference type="NCBIfam" id="TIGR00010">
    <property type="entry name" value="YchF/TatD family DNA exonuclease"/>
    <property type="match status" value="1"/>
</dbReference>
<dbReference type="RefSeq" id="WP_147571076.1">
    <property type="nucleotide sequence ID" value="NZ_JACOPO010000002.1"/>
</dbReference>
<dbReference type="InterPro" id="IPR015991">
    <property type="entry name" value="TatD/YcfH-like"/>
</dbReference>